<sequence length="244" mass="29219">MMKTVTTFSLKDLSVNNVQSLTNATYPNMFLCNRDVLCVLDLTHLNEEYSTLVMLKDGQLFTIQETVQKVMARWIKEVKQFHHFITFDYFLSSRQYKQPLTRGNLSFAPFTTPYSSNNWLALHHIKEITRYNKETVILTDNHLSLILDTNFHTLKRHLQTAREHSRLQHEILYECLAFFIEETTLNHYDDYFFKRGHLNHPNYLKTIIDNHIHKFLSTINEEDLISDKEINFMKRMNRQRQLEK</sequence>
<dbReference type="AlphaFoldDB" id="A0A1W1Y3X1"/>
<name>A0A1W1Y3X1_9LACT</name>
<reference evidence="2" key="1">
    <citation type="submission" date="2017-04" db="EMBL/GenBank/DDBJ databases">
        <authorList>
            <person name="Varghese N."/>
            <person name="Submissions S."/>
        </authorList>
    </citation>
    <scope>NUCLEOTIDE SEQUENCE [LARGE SCALE GENOMIC DNA]</scope>
    <source>
        <strain evidence="2">DSM 21500</strain>
    </source>
</reference>
<proteinExistence type="predicted"/>
<gene>
    <name evidence="1" type="ORF">SAMN04487984_0172</name>
</gene>
<accession>A0A1W1Y3X1</accession>
<organism evidence="1 2">
    <name type="scientific">Aerococcus suis</name>
    <dbReference type="NCBI Taxonomy" id="371602"/>
    <lineage>
        <taxon>Bacteria</taxon>
        <taxon>Bacillati</taxon>
        <taxon>Bacillota</taxon>
        <taxon>Bacilli</taxon>
        <taxon>Lactobacillales</taxon>
        <taxon>Aerococcaceae</taxon>
        <taxon>Aerococcus</taxon>
    </lineage>
</organism>
<protein>
    <submittedName>
        <fullName evidence="1">ComK protein</fullName>
    </submittedName>
</protein>
<dbReference type="Proteomes" id="UP000243884">
    <property type="component" value="Unassembled WGS sequence"/>
</dbReference>
<keyword evidence="2" id="KW-1185">Reference proteome</keyword>
<dbReference type="EMBL" id="FWXK01000001">
    <property type="protein sequence ID" value="SMC30428.1"/>
    <property type="molecule type" value="Genomic_DNA"/>
</dbReference>
<evidence type="ECO:0000313" key="1">
    <source>
        <dbReference type="EMBL" id="SMC30428.1"/>
    </source>
</evidence>
<evidence type="ECO:0000313" key="2">
    <source>
        <dbReference type="Proteomes" id="UP000243884"/>
    </source>
</evidence>
<dbReference type="RefSeq" id="WP_143238315.1">
    <property type="nucleotide sequence ID" value="NZ_FWXK01000001.1"/>
</dbReference>